<evidence type="ECO:0000313" key="1">
    <source>
        <dbReference type="Ensembl" id="ENSMMMP00000003609.1"/>
    </source>
</evidence>
<proteinExistence type="predicted"/>
<evidence type="ECO:0000313" key="2">
    <source>
        <dbReference type="Proteomes" id="UP000694407"/>
    </source>
</evidence>
<reference evidence="1" key="2">
    <citation type="submission" date="2025-09" db="UniProtKB">
        <authorList>
            <consortium name="Ensembl"/>
        </authorList>
    </citation>
    <scope>IDENTIFICATION</scope>
</reference>
<protein>
    <submittedName>
        <fullName evidence="1">Uncharacterized protein</fullName>
    </submittedName>
</protein>
<dbReference type="Proteomes" id="UP000694407">
    <property type="component" value="Unplaced"/>
</dbReference>
<keyword evidence="2" id="KW-1185">Reference proteome</keyword>
<reference evidence="1" key="1">
    <citation type="submission" date="2025-08" db="UniProtKB">
        <authorList>
            <consortium name="Ensembl"/>
        </authorList>
    </citation>
    <scope>IDENTIFICATION</scope>
</reference>
<dbReference type="GeneTree" id="ENSGT00910000148620"/>
<organism evidence="1 2">
    <name type="scientific">Marmota marmota marmota</name>
    <name type="common">Alpine marmot</name>
    <dbReference type="NCBI Taxonomy" id="9994"/>
    <lineage>
        <taxon>Eukaryota</taxon>
        <taxon>Metazoa</taxon>
        <taxon>Chordata</taxon>
        <taxon>Craniata</taxon>
        <taxon>Vertebrata</taxon>
        <taxon>Euteleostomi</taxon>
        <taxon>Mammalia</taxon>
        <taxon>Eutheria</taxon>
        <taxon>Euarchontoglires</taxon>
        <taxon>Glires</taxon>
        <taxon>Rodentia</taxon>
        <taxon>Sciuromorpha</taxon>
        <taxon>Sciuridae</taxon>
        <taxon>Xerinae</taxon>
        <taxon>Marmotini</taxon>
        <taxon>Marmota</taxon>
    </lineage>
</organism>
<sequence>MFIQSLCTLGELISTCCFVQDYDKKLTEADAYLQILIEQLKLFDNKLQNCKDDEQRKKIETLKETTNSMVESIKHALC</sequence>
<dbReference type="AlphaFoldDB" id="A0A8C5YQL3"/>
<dbReference type="Ensembl" id="ENSMMMT00000004100.1">
    <property type="protein sequence ID" value="ENSMMMP00000003609.1"/>
    <property type="gene ID" value="ENSMMMG00000003301.1"/>
</dbReference>
<accession>A0A8C5YQL3</accession>
<name>A0A8C5YQL3_MARMA</name>